<dbReference type="Gene3D" id="3.80.10.10">
    <property type="entry name" value="Ribonuclease Inhibitor"/>
    <property type="match status" value="2"/>
</dbReference>
<dbReference type="EMBL" id="JAIXMP010000012">
    <property type="protein sequence ID" value="KAI9264055.1"/>
    <property type="molecule type" value="Genomic_DNA"/>
</dbReference>
<proteinExistence type="predicted"/>
<evidence type="ECO:0000259" key="2">
    <source>
        <dbReference type="Pfam" id="PF25372"/>
    </source>
</evidence>
<gene>
    <name evidence="3" type="ORF">BDA99DRAFT_508261</name>
</gene>
<reference evidence="3" key="2">
    <citation type="submission" date="2023-02" db="EMBL/GenBank/DDBJ databases">
        <authorList>
            <consortium name="DOE Joint Genome Institute"/>
            <person name="Mondo S.J."/>
            <person name="Chang Y."/>
            <person name="Wang Y."/>
            <person name="Ahrendt S."/>
            <person name="Andreopoulos W."/>
            <person name="Barry K."/>
            <person name="Beard J."/>
            <person name="Benny G.L."/>
            <person name="Blankenship S."/>
            <person name="Bonito G."/>
            <person name="Cuomo C."/>
            <person name="Desiro A."/>
            <person name="Gervers K.A."/>
            <person name="Hundley H."/>
            <person name="Kuo A."/>
            <person name="LaButti K."/>
            <person name="Lang B.F."/>
            <person name="Lipzen A."/>
            <person name="O'Donnell K."/>
            <person name="Pangilinan J."/>
            <person name="Reynolds N."/>
            <person name="Sandor L."/>
            <person name="Smith M.W."/>
            <person name="Tsang A."/>
            <person name="Grigoriev I.V."/>
            <person name="Stajich J.E."/>
            <person name="Spatafora J.W."/>
        </authorList>
    </citation>
    <scope>NUCLEOTIDE SEQUENCE</scope>
    <source>
        <strain evidence="3">RSA 2281</strain>
    </source>
</reference>
<comment type="caution">
    <text evidence="3">The sequence shown here is derived from an EMBL/GenBank/DDBJ whole genome shotgun (WGS) entry which is preliminary data.</text>
</comment>
<sequence length="431" mass="48719">MFITKHCKSDQYFDSLHPALLIPEIVSHILSFTLPDETNEHGFGDVLQCLQVNNLWHDCAARLLWRNVTFDESSYNSFTKFANTVGEQLEKREETDDDIQTSNTASSLAVANNSIIRQTGLFSNCLDFLFIHTTPPTADKDCDDNSTIVSDDISLLNSSISTNSSTTTITVSLSPNKPISNIPFYRSVVRSITIRKIKKDTINELLSDKIARHCTRLEHIDLYICDHVNNAALSPIIQHGQLTHVSLAGCYQITDACIMQMADRCRQLQHLDLRACGQISDVSISAIAMQCRALKHLNVGRVRDRHRITVKSIRLIALHTKVTVLGLAGCQVDDECMLLLAQYRHRDLERISVNSCHHITNVTIRAYARYCPNLSVFEMKECHLINDWETVVMLAQRKVLMTLCEQQDRACSAWAQQQGVTWDVKSSRSKN</sequence>
<feature type="domain" description="F-box/LRR-repeat protein 15-like leucin rich repeat" evidence="2">
    <location>
        <begin position="213"/>
        <end position="346"/>
    </location>
</feature>
<dbReference type="SMART" id="SM00367">
    <property type="entry name" value="LRR_CC"/>
    <property type="match status" value="6"/>
</dbReference>
<dbReference type="AlphaFoldDB" id="A0AAD5PE48"/>
<dbReference type="Pfam" id="PF25372">
    <property type="entry name" value="DUF7885"/>
    <property type="match status" value="1"/>
</dbReference>
<keyword evidence="1" id="KW-0833">Ubl conjugation pathway</keyword>
<dbReference type="SUPFAM" id="SSF52047">
    <property type="entry name" value="RNI-like"/>
    <property type="match status" value="1"/>
</dbReference>
<dbReference type="InterPro" id="IPR032675">
    <property type="entry name" value="LRR_dom_sf"/>
</dbReference>
<accession>A0AAD5PE48</accession>
<dbReference type="PANTHER" id="PTHR13382">
    <property type="entry name" value="MITOCHONDRIAL ATP SYNTHASE COUPLING FACTOR B"/>
    <property type="match status" value="1"/>
</dbReference>
<dbReference type="InterPro" id="IPR050648">
    <property type="entry name" value="F-box_LRR-repeat"/>
</dbReference>
<dbReference type="GO" id="GO:0005737">
    <property type="term" value="C:cytoplasm"/>
    <property type="evidence" value="ECO:0007669"/>
    <property type="project" value="TreeGrafter"/>
</dbReference>
<dbReference type="InterPro" id="IPR057207">
    <property type="entry name" value="FBXL15_LRR"/>
</dbReference>
<organism evidence="3 4">
    <name type="scientific">Phascolomyces articulosus</name>
    <dbReference type="NCBI Taxonomy" id="60185"/>
    <lineage>
        <taxon>Eukaryota</taxon>
        <taxon>Fungi</taxon>
        <taxon>Fungi incertae sedis</taxon>
        <taxon>Mucoromycota</taxon>
        <taxon>Mucoromycotina</taxon>
        <taxon>Mucoromycetes</taxon>
        <taxon>Mucorales</taxon>
        <taxon>Lichtheimiaceae</taxon>
        <taxon>Phascolomyces</taxon>
    </lineage>
</organism>
<reference evidence="3" key="1">
    <citation type="journal article" date="2022" name="IScience">
        <title>Evolution of zygomycete secretomes and the origins of terrestrial fungal ecologies.</title>
        <authorList>
            <person name="Chang Y."/>
            <person name="Wang Y."/>
            <person name="Mondo S."/>
            <person name="Ahrendt S."/>
            <person name="Andreopoulos W."/>
            <person name="Barry K."/>
            <person name="Beard J."/>
            <person name="Benny G.L."/>
            <person name="Blankenship S."/>
            <person name="Bonito G."/>
            <person name="Cuomo C."/>
            <person name="Desiro A."/>
            <person name="Gervers K.A."/>
            <person name="Hundley H."/>
            <person name="Kuo A."/>
            <person name="LaButti K."/>
            <person name="Lang B.F."/>
            <person name="Lipzen A."/>
            <person name="O'Donnell K."/>
            <person name="Pangilinan J."/>
            <person name="Reynolds N."/>
            <person name="Sandor L."/>
            <person name="Smith M.E."/>
            <person name="Tsang A."/>
            <person name="Grigoriev I.V."/>
            <person name="Stajich J.E."/>
            <person name="Spatafora J.W."/>
        </authorList>
    </citation>
    <scope>NUCLEOTIDE SEQUENCE</scope>
    <source>
        <strain evidence="3">RSA 2281</strain>
    </source>
</reference>
<evidence type="ECO:0000313" key="3">
    <source>
        <dbReference type="EMBL" id="KAI9264055.1"/>
    </source>
</evidence>
<name>A0AAD5PE48_9FUNG</name>
<evidence type="ECO:0000313" key="4">
    <source>
        <dbReference type="Proteomes" id="UP001209540"/>
    </source>
</evidence>
<keyword evidence="4" id="KW-1185">Reference proteome</keyword>
<protein>
    <recommendedName>
        <fullName evidence="2">F-box/LRR-repeat protein 15-like leucin rich repeat domain-containing protein</fullName>
    </recommendedName>
</protein>
<dbReference type="Proteomes" id="UP001209540">
    <property type="component" value="Unassembled WGS sequence"/>
</dbReference>
<dbReference type="InterPro" id="IPR006553">
    <property type="entry name" value="Leu-rich_rpt_Cys-con_subtyp"/>
</dbReference>
<evidence type="ECO:0000256" key="1">
    <source>
        <dbReference type="ARBA" id="ARBA00022786"/>
    </source>
</evidence>